<dbReference type="SUPFAM" id="SSF55186">
    <property type="entry name" value="ThrRS/AlaRS common domain"/>
    <property type="match status" value="1"/>
</dbReference>
<organism evidence="1 2">
    <name type="scientific">Capsicum annuum</name>
    <name type="common">Capsicum pepper</name>
    <dbReference type="NCBI Taxonomy" id="4072"/>
    <lineage>
        <taxon>Eukaryota</taxon>
        <taxon>Viridiplantae</taxon>
        <taxon>Streptophyta</taxon>
        <taxon>Embryophyta</taxon>
        <taxon>Tracheophyta</taxon>
        <taxon>Spermatophyta</taxon>
        <taxon>Magnoliopsida</taxon>
        <taxon>eudicotyledons</taxon>
        <taxon>Gunneridae</taxon>
        <taxon>Pentapetalae</taxon>
        <taxon>asterids</taxon>
        <taxon>lamiids</taxon>
        <taxon>Solanales</taxon>
        <taxon>Solanaceae</taxon>
        <taxon>Solanoideae</taxon>
        <taxon>Capsiceae</taxon>
        <taxon>Capsicum</taxon>
    </lineage>
</organism>
<reference evidence="1 2" key="2">
    <citation type="journal article" date="2017" name="Genome Biol.">
        <title>New reference genome sequences of hot pepper reveal the massive evolution of plant disease-resistance genes by retroduplication.</title>
        <authorList>
            <person name="Kim S."/>
            <person name="Park J."/>
            <person name="Yeom S.I."/>
            <person name="Kim Y.M."/>
            <person name="Seo E."/>
            <person name="Kim K.T."/>
            <person name="Kim M.S."/>
            <person name="Lee J.M."/>
            <person name="Cheong K."/>
            <person name="Shin H.S."/>
            <person name="Kim S.B."/>
            <person name="Han K."/>
            <person name="Lee J."/>
            <person name="Park M."/>
            <person name="Lee H.A."/>
            <person name="Lee H.Y."/>
            <person name="Lee Y."/>
            <person name="Oh S."/>
            <person name="Lee J.H."/>
            <person name="Choi E."/>
            <person name="Choi E."/>
            <person name="Lee S.E."/>
            <person name="Jeon J."/>
            <person name="Kim H."/>
            <person name="Choi G."/>
            <person name="Song H."/>
            <person name="Lee J."/>
            <person name="Lee S.C."/>
            <person name="Kwon J.K."/>
            <person name="Lee H.Y."/>
            <person name="Koo N."/>
            <person name="Hong Y."/>
            <person name="Kim R.W."/>
            <person name="Kang W.H."/>
            <person name="Huh J.H."/>
            <person name="Kang B.C."/>
            <person name="Yang T.J."/>
            <person name="Lee Y.H."/>
            <person name="Bennetzen J.L."/>
            <person name="Choi D."/>
        </authorList>
    </citation>
    <scope>NUCLEOTIDE SEQUENCE [LARGE SCALE GENOMIC DNA]</scope>
    <source>
        <strain evidence="2">cv. CM334</strain>
    </source>
</reference>
<evidence type="ECO:0000313" key="1">
    <source>
        <dbReference type="EMBL" id="PHT86640.1"/>
    </source>
</evidence>
<dbReference type="InterPro" id="IPR050058">
    <property type="entry name" value="Ala-tRNA_ligase"/>
</dbReference>
<dbReference type="GO" id="GO:0000166">
    <property type="term" value="F:nucleotide binding"/>
    <property type="evidence" value="ECO:0007669"/>
    <property type="project" value="InterPro"/>
</dbReference>
<proteinExistence type="predicted"/>
<reference evidence="1 2" key="1">
    <citation type="journal article" date="2014" name="Nat. Genet.">
        <title>Genome sequence of the hot pepper provides insights into the evolution of pungency in Capsicum species.</title>
        <authorList>
            <person name="Kim S."/>
            <person name="Park M."/>
            <person name="Yeom S.I."/>
            <person name="Kim Y.M."/>
            <person name="Lee J.M."/>
            <person name="Lee H.A."/>
            <person name="Seo E."/>
            <person name="Choi J."/>
            <person name="Cheong K."/>
            <person name="Kim K.T."/>
            <person name="Jung K."/>
            <person name="Lee G.W."/>
            <person name="Oh S.K."/>
            <person name="Bae C."/>
            <person name="Kim S.B."/>
            <person name="Lee H.Y."/>
            <person name="Kim S.Y."/>
            <person name="Kim M.S."/>
            <person name="Kang B.C."/>
            <person name="Jo Y.D."/>
            <person name="Yang H.B."/>
            <person name="Jeong H.J."/>
            <person name="Kang W.H."/>
            <person name="Kwon J.K."/>
            <person name="Shin C."/>
            <person name="Lim J.Y."/>
            <person name="Park J.H."/>
            <person name="Huh J.H."/>
            <person name="Kim J.S."/>
            <person name="Kim B.D."/>
            <person name="Cohen O."/>
            <person name="Paran I."/>
            <person name="Suh M.C."/>
            <person name="Lee S.B."/>
            <person name="Kim Y.K."/>
            <person name="Shin Y."/>
            <person name="Noh S.J."/>
            <person name="Park J."/>
            <person name="Seo Y.S."/>
            <person name="Kwon S.Y."/>
            <person name="Kim H.A."/>
            <person name="Park J.M."/>
            <person name="Kim H.J."/>
            <person name="Choi S.B."/>
            <person name="Bosland P.W."/>
            <person name="Reeves G."/>
            <person name="Jo S.H."/>
            <person name="Lee B.W."/>
            <person name="Cho H.T."/>
            <person name="Choi H.S."/>
            <person name="Lee M.S."/>
            <person name="Yu Y."/>
            <person name="Do Choi Y."/>
            <person name="Park B.S."/>
            <person name="van Deynze A."/>
            <person name="Ashrafi H."/>
            <person name="Hill T."/>
            <person name="Kim W.T."/>
            <person name="Pai H.S."/>
            <person name="Ahn H.K."/>
            <person name="Yeam I."/>
            <person name="Giovannoni J.J."/>
            <person name="Rose J.K."/>
            <person name="Sorensen I."/>
            <person name="Lee S.J."/>
            <person name="Kim R.W."/>
            <person name="Choi I.Y."/>
            <person name="Choi B.S."/>
            <person name="Lim J.S."/>
            <person name="Lee Y.H."/>
            <person name="Choi D."/>
        </authorList>
    </citation>
    <scope>NUCLEOTIDE SEQUENCE [LARGE SCALE GENOMIC DNA]</scope>
    <source>
        <strain evidence="2">cv. CM334</strain>
    </source>
</reference>
<evidence type="ECO:0000313" key="2">
    <source>
        <dbReference type="Proteomes" id="UP000222542"/>
    </source>
</evidence>
<dbReference type="Proteomes" id="UP000222542">
    <property type="component" value="Unassembled WGS sequence"/>
</dbReference>
<dbReference type="Gene3D" id="3.30.980.10">
    <property type="entry name" value="Threonyl-trna Synthetase, Chain A, domain 2"/>
    <property type="match status" value="1"/>
</dbReference>
<protein>
    <submittedName>
        <fullName evidence="1">Uncharacterized protein</fullName>
    </submittedName>
</protein>
<accession>A0A2G2ZXC2</accession>
<dbReference type="EMBL" id="AYRZ02000003">
    <property type="protein sequence ID" value="PHT86640.1"/>
    <property type="molecule type" value="Genomic_DNA"/>
</dbReference>
<keyword evidence="2" id="KW-1185">Reference proteome</keyword>
<gene>
    <name evidence="1" type="ORF">T459_08746</name>
</gene>
<dbReference type="PANTHER" id="PTHR11777">
    <property type="entry name" value="ALANYL-TRNA SYNTHETASE"/>
    <property type="match status" value="1"/>
</dbReference>
<comment type="caution">
    <text evidence="1">The sequence shown here is derived from an EMBL/GenBank/DDBJ whole genome shotgun (WGS) entry which is preliminary data.</text>
</comment>
<dbReference type="InterPro" id="IPR018163">
    <property type="entry name" value="Thr/Ala-tRNA-synth_IIc_edit"/>
</dbReference>
<name>A0A2G2ZXC2_CAPAN</name>
<dbReference type="Gramene" id="PHT86640">
    <property type="protein sequence ID" value="PHT86640"/>
    <property type="gene ID" value="T459_08746"/>
</dbReference>
<dbReference type="PANTHER" id="PTHR11777:SF9">
    <property type="entry name" value="ALANINE--TRNA LIGASE, CYTOPLASMIC"/>
    <property type="match status" value="1"/>
</dbReference>
<sequence>MELEISSSKVNQIINSPDSPCWQIEQAWEPDMLFFNFILLPASPMEDFTLWSHSSSPTATIHHHHDHQESVTGPYGPCSELYYDFHPERGTSNVVHHTSSHLLQSALKRVIGQEISPAGSMVDFDRLRLDFNFHRPVLDKNS</sequence>
<dbReference type="AlphaFoldDB" id="A0A2G2ZXC2"/>